<dbReference type="Pfam" id="PF01047">
    <property type="entry name" value="MarR"/>
    <property type="match status" value="1"/>
</dbReference>
<dbReference type="InterPro" id="IPR036388">
    <property type="entry name" value="WH-like_DNA-bd_sf"/>
</dbReference>
<keyword evidence="3" id="KW-0804">Transcription</keyword>
<dbReference type="AlphaFoldDB" id="A0A2V5LXL6"/>
<dbReference type="GO" id="GO:0006950">
    <property type="term" value="P:response to stress"/>
    <property type="evidence" value="ECO:0007669"/>
    <property type="project" value="TreeGrafter"/>
</dbReference>
<dbReference type="InterPro" id="IPR039422">
    <property type="entry name" value="MarR/SlyA-like"/>
</dbReference>
<dbReference type="EMBL" id="QJVD01000005">
    <property type="protein sequence ID" value="PYI68547.1"/>
    <property type="molecule type" value="Genomic_DNA"/>
</dbReference>
<evidence type="ECO:0000256" key="2">
    <source>
        <dbReference type="ARBA" id="ARBA00023125"/>
    </source>
</evidence>
<reference evidence="5 6" key="1">
    <citation type="submission" date="2018-05" db="EMBL/GenBank/DDBJ databases">
        <title>Genetic diversity of glacier-inhabiting Cryobacterium bacteria in China and description of Cryobacterium mengkeensis sp. nov. and Arthrobacter glacialis sp. nov.</title>
        <authorList>
            <person name="Liu Q."/>
            <person name="Xin Y.-H."/>
        </authorList>
    </citation>
    <scope>NUCLEOTIDE SEQUENCE [LARGE SCALE GENOMIC DNA]</scope>
    <source>
        <strain evidence="5 6">LI2</strain>
    </source>
</reference>
<dbReference type="InterPro" id="IPR023187">
    <property type="entry name" value="Tscrpt_reg_MarR-type_CS"/>
</dbReference>
<dbReference type="PANTHER" id="PTHR33164">
    <property type="entry name" value="TRANSCRIPTIONAL REGULATOR, MARR FAMILY"/>
    <property type="match status" value="1"/>
</dbReference>
<dbReference type="SMART" id="SM00347">
    <property type="entry name" value="HTH_MARR"/>
    <property type="match status" value="1"/>
</dbReference>
<dbReference type="PANTHER" id="PTHR33164:SF43">
    <property type="entry name" value="HTH-TYPE TRANSCRIPTIONAL REPRESSOR YETL"/>
    <property type="match status" value="1"/>
</dbReference>
<feature type="domain" description="HTH marR-type" evidence="4">
    <location>
        <begin position="1"/>
        <end position="126"/>
    </location>
</feature>
<dbReference type="PROSITE" id="PS01117">
    <property type="entry name" value="HTH_MARR_1"/>
    <property type="match status" value="1"/>
</dbReference>
<name>A0A2V5LXL6_9MICC</name>
<dbReference type="InterPro" id="IPR000835">
    <property type="entry name" value="HTH_MarR-typ"/>
</dbReference>
<evidence type="ECO:0000256" key="1">
    <source>
        <dbReference type="ARBA" id="ARBA00023015"/>
    </source>
</evidence>
<dbReference type="GO" id="GO:0003677">
    <property type="term" value="F:DNA binding"/>
    <property type="evidence" value="ECO:0007669"/>
    <property type="project" value="UniProtKB-KW"/>
</dbReference>
<dbReference type="OrthoDB" id="8635520at2"/>
<evidence type="ECO:0000313" key="5">
    <source>
        <dbReference type="EMBL" id="PYI68547.1"/>
    </source>
</evidence>
<dbReference type="GO" id="GO:0003700">
    <property type="term" value="F:DNA-binding transcription factor activity"/>
    <property type="evidence" value="ECO:0007669"/>
    <property type="project" value="InterPro"/>
</dbReference>
<dbReference type="Gene3D" id="1.10.10.10">
    <property type="entry name" value="Winged helix-like DNA-binding domain superfamily/Winged helix DNA-binding domain"/>
    <property type="match status" value="1"/>
</dbReference>
<evidence type="ECO:0000259" key="4">
    <source>
        <dbReference type="PROSITE" id="PS50995"/>
    </source>
</evidence>
<sequence>MFALARSHRTLAGGLLGDLGLFPGQELILMQLWAEDGQSQKALGRTQRLDHSTIAKSLRRLEAAGLITRQKSPRDGRVTLVFLTPEGRGLQGRTMAAWGELERQTTEGLTATERGQFVALARKIAPNLP</sequence>
<evidence type="ECO:0000313" key="6">
    <source>
        <dbReference type="Proteomes" id="UP000247832"/>
    </source>
</evidence>
<keyword evidence="6" id="KW-1185">Reference proteome</keyword>
<evidence type="ECO:0000256" key="3">
    <source>
        <dbReference type="ARBA" id="ARBA00023163"/>
    </source>
</evidence>
<dbReference type="InterPro" id="IPR036390">
    <property type="entry name" value="WH_DNA-bd_sf"/>
</dbReference>
<dbReference type="PROSITE" id="PS50995">
    <property type="entry name" value="HTH_MARR_2"/>
    <property type="match status" value="1"/>
</dbReference>
<proteinExistence type="predicted"/>
<gene>
    <name evidence="5" type="ORF">CVV68_06850</name>
</gene>
<dbReference type="PRINTS" id="PR00598">
    <property type="entry name" value="HTHMARR"/>
</dbReference>
<dbReference type="SUPFAM" id="SSF46785">
    <property type="entry name" value="Winged helix' DNA-binding domain"/>
    <property type="match status" value="1"/>
</dbReference>
<keyword evidence="1" id="KW-0805">Transcription regulation</keyword>
<accession>A0A2V5LXL6</accession>
<keyword evidence="2" id="KW-0238">DNA-binding</keyword>
<dbReference type="Proteomes" id="UP000247832">
    <property type="component" value="Unassembled WGS sequence"/>
</dbReference>
<comment type="caution">
    <text evidence="5">The sequence shown here is derived from an EMBL/GenBank/DDBJ whole genome shotgun (WGS) entry which is preliminary data.</text>
</comment>
<organism evidence="5 6">
    <name type="scientific">Arthrobacter livingstonensis</name>
    <dbReference type="NCBI Taxonomy" id="670078"/>
    <lineage>
        <taxon>Bacteria</taxon>
        <taxon>Bacillati</taxon>
        <taxon>Actinomycetota</taxon>
        <taxon>Actinomycetes</taxon>
        <taxon>Micrococcales</taxon>
        <taxon>Micrococcaceae</taxon>
        <taxon>Arthrobacter</taxon>
    </lineage>
</organism>
<protein>
    <submittedName>
        <fullName evidence="5">MarR family transcriptional regulator</fullName>
    </submittedName>
</protein>